<dbReference type="RefSeq" id="WP_055465677.1">
    <property type="nucleotide sequence ID" value="NZ_LKHS01000005.1"/>
</dbReference>
<proteinExistence type="predicted"/>
<dbReference type="InParanoid" id="A0A0Q2SGJ1"/>
<name>A0A0Q2SGJ1_VIBFU</name>
<gene>
    <name evidence="1" type="ORF">AMR76_06600</name>
</gene>
<protein>
    <submittedName>
        <fullName evidence="1">Uncharacterized protein</fullName>
    </submittedName>
</protein>
<reference evidence="1 2" key="1">
    <citation type="submission" date="2015-08" db="EMBL/GenBank/DDBJ databases">
        <title>Antibacterial properties of a collection of Vibrionaceae strains.</title>
        <authorList>
            <person name="Giubergia S."/>
        </authorList>
    </citation>
    <scope>NUCLEOTIDE SEQUENCE [LARGE SCALE GENOMIC DNA]</scope>
    <source>
        <strain evidence="1 2">S0821</strain>
    </source>
</reference>
<evidence type="ECO:0000313" key="1">
    <source>
        <dbReference type="EMBL" id="KQH86755.1"/>
    </source>
</evidence>
<dbReference type="AlphaFoldDB" id="A0A0Q2SGJ1"/>
<accession>A0A0Q2SGJ1</accession>
<evidence type="ECO:0000313" key="2">
    <source>
        <dbReference type="Proteomes" id="UP000051221"/>
    </source>
</evidence>
<sequence length="142" mass="16256">MQNLKSYQEQSNNQLSLICRPLLTSHDIRLNGRKLHITSPLDLCLTFAQSMELVLLSYIKLNDGSVIMATFSSMLLSQIESEEDILNVVFALNKSHFRNATDDGQLKLYLFDDVDNNSEMDDFCCSFSINDWLKQVKINQIS</sequence>
<organism evidence="1 2">
    <name type="scientific">Vibrio furnissii</name>
    <dbReference type="NCBI Taxonomy" id="29494"/>
    <lineage>
        <taxon>Bacteria</taxon>
        <taxon>Pseudomonadati</taxon>
        <taxon>Pseudomonadota</taxon>
        <taxon>Gammaproteobacteria</taxon>
        <taxon>Vibrionales</taxon>
        <taxon>Vibrionaceae</taxon>
        <taxon>Vibrio</taxon>
    </lineage>
</organism>
<keyword evidence="2" id="KW-1185">Reference proteome</keyword>
<comment type="caution">
    <text evidence="1">The sequence shown here is derived from an EMBL/GenBank/DDBJ whole genome shotgun (WGS) entry which is preliminary data.</text>
</comment>
<dbReference type="Proteomes" id="UP000051221">
    <property type="component" value="Unassembled WGS sequence"/>
</dbReference>
<dbReference type="EMBL" id="LKHS01000005">
    <property type="protein sequence ID" value="KQH86755.1"/>
    <property type="molecule type" value="Genomic_DNA"/>
</dbReference>